<dbReference type="EMBL" id="FOVO01000001">
    <property type="protein sequence ID" value="SFN34599.1"/>
    <property type="molecule type" value="Genomic_DNA"/>
</dbReference>
<dbReference type="SUPFAM" id="SSF143011">
    <property type="entry name" value="RelE-like"/>
    <property type="match status" value="1"/>
</dbReference>
<dbReference type="Pfam" id="PF15738">
    <property type="entry name" value="YafQ_toxin"/>
    <property type="match status" value="1"/>
</dbReference>
<dbReference type="GO" id="GO:0004521">
    <property type="term" value="F:RNA endonuclease activity"/>
    <property type="evidence" value="ECO:0007669"/>
    <property type="project" value="TreeGrafter"/>
</dbReference>
<name>A0A1I4YAJ5_9GAMM</name>
<evidence type="ECO:0000256" key="6">
    <source>
        <dbReference type="PIRSR" id="PIRSR006156-1"/>
    </source>
</evidence>
<evidence type="ECO:0000256" key="5">
    <source>
        <dbReference type="ARBA" id="ARBA00084069"/>
    </source>
</evidence>
<gene>
    <name evidence="7" type="ORF">SAMN05421579_10190</name>
</gene>
<comment type="similarity">
    <text evidence="2">Belongs to the RelE toxin family. YafQ subfamily.</text>
</comment>
<proteinExistence type="inferred from homology"/>
<dbReference type="Gene3D" id="3.30.2310.20">
    <property type="entry name" value="RelE-like"/>
    <property type="match status" value="1"/>
</dbReference>
<evidence type="ECO:0000256" key="4">
    <source>
        <dbReference type="ARBA" id="ARBA00074985"/>
    </source>
</evidence>
<feature type="active site" description="Proton donor" evidence="6">
    <location>
        <position position="100"/>
    </location>
</feature>
<dbReference type="InterPro" id="IPR004386">
    <property type="entry name" value="Toxin_YafQ-like"/>
</dbReference>
<evidence type="ECO:0000256" key="3">
    <source>
        <dbReference type="ARBA" id="ARBA00068634"/>
    </source>
</evidence>
<evidence type="ECO:0000313" key="8">
    <source>
        <dbReference type="Proteomes" id="UP000199011"/>
    </source>
</evidence>
<evidence type="ECO:0000256" key="2">
    <source>
        <dbReference type="ARBA" id="ARBA00061366"/>
    </source>
</evidence>
<dbReference type="PANTHER" id="PTHR40588:SF1">
    <property type="entry name" value="MRNA INTERFERASE TOXIN YAFQ"/>
    <property type="match status" value="1"/>
</dbReference>
<dbReference type="NCBIfam" id="TIGR00053">
    <property type="entry name" value="YafQ family addiction module toxin"/>
    <property type="match status" value="1"/>
</dbReference>
<dbReference type="GO" id="GO:0006415">
    <property type="term" value="P:translational termination"/>
    <property type="evidence" value="ECO:0007669"/>
    <property type="project" value="TreeGrafter"/>
</dbReference>
<dbReference type="InterPro" id="IPR007712">
    <property type="entry name" value="RelE/ParE_toxin"/>
</dbReference>
<protein>
    <recommendedName>
        <fullName evidence="3">mRNA interferase toxin YafQ</fullName>
    </recommendedName>
    <alternativeName>
        <fullName evidence="4">Endoribonuclease YafQ</fullName>
    </alternativeName>
    <alternativeName>
        <fullName evidence="5">Toxin YafQ</fullName>
    </alternativeName>
</protein>
<keyword evidence="8" id="KW-1185">Reference proteome</keyword>
<dbReference type="Proteomes" id="UP000199011">
    <property type="component" value="Unassembled WGS sequence"/>
</dbReference>
<sequence length="104" mass="12348">MIYLISWVGYLTAMKQREIEYSGQFQRDVKLAQKRHKDIGKLKELMGFLSNSELPLPAIYKDHPLQGNYKGYRDAHIEPDWILIYKITDDLLRFERMGTHSDLF</sequence>
<dbReference type="PIRSF" id="PIRSF006156">
    <property type="entry name" value="YafQ"/>
    <property type="match status" value="1"/>
</dbReference>
<dbReference type="NCBIfam" id="TIGR02385">
    <property type="entry name" value="RelE_StbE"/>
    <property type="match status" value="1"/>
</dbReference>
<dbReference type="STRING" id="53341.SAMN05421579_10190"/>
<dbReference type="FunFam" id="3.30.2310.20:FF:000003">
    <property type="entry name" value="Type II toxin-antitoxin system YafQ family toxin"/>
    <property type="match status" value="1"/>
</dbReference>
<dbReference type="InterPro" id="IPR035093">
    <property type="entry name" value="RelE/ParE_toxin_dom_sf"/>
</dbReference>
<organism evidence="7 8">
    <name type="scientific">Xenorhabdus japonica</name>
    <dbReference type="NCBI Taxonomy" id="53341"/>
    <lineage>
        <taxon>Bacteria</taxon>
        <taxon>Pseudomonadati</taxon>
        <taxon>Pseudomonadota</taxon>
        <taxon>Gammaproteobacteria</taxon>
        <taxon>Enterobacterales</taxon>
        <taxon>Morganellaceae</taxon>
        <taxon>Xenorhabdus</taxon>
    </lineage>
</organism>
<dbReference type="AlphaFoldDB" id="A0A1I4YAJ5"/>
<dbReference type="PANTHER" id="PTHR40588">
    <property type="entry name" value="MRNA INTERFERASE TOXIN YAFQ"/>
    <property type="match status" value="1"/>
</dbReference>
<dbReference type="GO" id="GO:0006402">
    <property type="term" value="P:mRNA catabolic process"/>
    <property type="evidence" value="ECO:0007669"/>
    <property type="project" value="TreeGrafter"/>
</dbReference>
<keyword evidence="1" id="KW-1277">Toxin-antitoxin system</keyword>
<accession>A0A1I4YAJ5</accession>
<reference evidence="8" key="1">
    <citation type="submission" date="2016-10" db="EMBL/GenBank/DDBJ databases">
        <authorList>
            <person name="Varghese N."/>
            <person name="Submissions S."/>
        </authorList>
    </citation>
    <scope>NUCLEOTIDE SEQUENCE [LARGE SCALE GENOMIC DNA]</scope>
    <source>
        <strain evidence="8">DSM 16522</strain>
    </source>
</reference>
<evidence type="ECO:0000313" key="7">
    <source>
        <dbReference type="EMBL" id="SFN34599.1"/>
    </source>
</evidence>
<evidence type="ECO:0000256" key="1">
    <source>
        <dbReference type="ARBA" id="ARBA00022649"/>
    </source>
</evidence>